<reference evidence="2 3" key="3">
    <citation type="journal article" date="2022" name="Int. J. Syst. Evol. Microbiol.">
        <title>Strains of Bradyrhizobium barranii sp. nov. associated with legumes native to Canada are symbionts of soybeans and belong to different subspecies (subsp. barranii subsp. nov. and subsp. apii subsp. nov.) and symbiovars (sv. glycinearum and sv. septentrionale).</title>
        <authorList>
            <person name="Bromfield E.S.P."/>
            <person name="Cloutier S."/>
            <person name="Wasai-Hara S."/>
            <person name="Minamisawa K."/>
        </authorList>
    </citation>
    <scope>NUCLEOTIDE SEQUENCE [LARGE SCALE GENOMIC DNA]</scope>
    <source>
        <strain evidence="2 3">323S2</strain>
    </source>
</reference>
<reference evidence="2 3" key="1">
    <citation type="journal article" date="2017" name="Syst. Appl. Microbiol.">
        <title>Soybeans inoculated with root zone soils of Canadian native legumes harbour diverse and novel Bradyrhizobium spp. that possess agricultural potential.</title>
        <authorList>
            <person name="Bromfield E.S.P."/>
            <person name="Cloutier S."/>
            <person name="Tambong J.T."/>
            <person name="Tran Thi T.V."/>
        </authorList>
    </citation>
    <scope>NUCLEOTIDE SEQUENCE [LARGE SCALE GENOMIC DNA]</scope>
    <source>
        <strain evidence="2 3">323S2</strain>
    </source>
</reference>
<evidence type="ECO:0000313" key="3">
    <source>
        <dbReference type="Proteomes" id="UP000564836"/>
    </source>
</evidence>
<dbReference type="RefSeq" id="WP_166343885.1">
    <property type="nucleotide sequence ID" value="NZ_CP088280.1"/>
</dbReference>
<evidence type="ECO:0000313" key="2">
    <source>
        <dbReference type="EMBL" id="UGX95788.1"/>
    </source>
</evidence>
<dbReference type="EMBL" id="JACBFH010000001">
    <property type="protein sequence ID" value="NYY88089.1"/>
    <property type="molecule type" value="Genomic_DNA"/>
</dbReference>
<accession>A0A7Z0Q5B2</accession>
<dbReference type="Proteomes" id="UP000564836">
    <property type="component" value="Chromosome"/>
</dbReference>
<name>A0A7Z0Q5B2_9BRAD</name>
<dbReference type="AlphaFoldDB" id="A0A7Z0Q5B2"/>
<gene>
    <name evidence="2" type="ORF">G6321_00011870</name>
    <name evidence="1" type="ORF">G6321_06380</name>
</gene>
<proteinExistence type="predicted"/>
<reference evidence="1" key="2">
    <citation type="submission" date="2020-06" db="EMBL/GenBank/DDBJ databases">
        <title>Whole Genome Sequence of Bradyrhizobium sp. Strain 323S2.</title>
        <authorList>
            <person name="Bromfield E.S.P."/>
        </authorList>
    </citation>
    <scope>NUCLEOTIDE SEQUENCE [LARGE SCALE GENOMIC DNA]</scope>
    <source>
        <strain evidence="1">323S2</strain>
    </source>
</reference>
<protein>
    <submittedName>
        <fullName evidence="1">Uncharacterized protein</fullName>
    </submittedName>
</protein>
<evidence type="ECO:0000313" key="1">
    <source>
        <dbReference type="EMBL" id="NYY88089.1"/>
    </source>
</evidence>
<sequence length="87" mass="10162">MPKFTKQQRAQILAEAHRHLAVRRAEFQRRKKALLLQKQKMIESRREREPQQVTKTDRKTLLGFIATLKSVIRALEGGNHGFNGKQN</sequence>
<organism evidence="1">
    <name type="scientific">Bradyrhizobium barranii subsp. barranii</name>
    <dbReference type="NCBI Taxonomy" id="2823807"/>
    <lineage>
        <taxon>Bacteria</taxon>
        <taxon>Pseudomonadati</taxon>
        <taxon>Pseudomonadota</taxon>
        <taxon>Alphaproteobacteria</taxon>
        <taxon>Hyphomicrobiales</taxon>
        <taxon>Nitrobacteraceae</taxon>
        <taxon>Bradyrhizobium</taxon>
        <taxon>Bradyrhizobium barranii</taxon>
    </lineage>
</organism>
<dbReference type="EMBL" id="CP088280">
    <property type="protein sequence ID" value="UGX95788.1"/>
    <property type="molecule type" value="Genomic_DNA"/>
</dbReference>